<protein>
    <submittedName>
        <fullName evidence="2">Uncharacterized protein</fullName>
    </submittedName>
</protein>
<evidence type="ECO:0000256" key="1">
    <source>
        <dbReference type="SAM" id="MobiDB-lite"/>
    </source>
</evidence>
<dbReference type="Proteomes" id="UP000530660">
    <property type="component" value="Unassembled WGS sequence"/>
</dbReference>
<organism evidence="2 3">
    <name type="scientific">Cyanidiococcus yangmingshanensis</name>
    <dbReference type="NCBI Taxonomy" id="2690220"/>
    <lineage>
        <taxon>Eukaryota</taxon>
        <taxon>Rhodophyta</taxon>
        <taxon>Bangiophyceae</taxon>
        <taxon>Cyanidiales</taxon>
        <taxon>Cyanidiaceae</taxon>
        <taxon>Cyanidiococcus</taxon>
    </lineage>
</organism>
<feature type="compositionally biased region" description="Basic and acidic residues" evidence="1">
    <location>
        <begin position="140"/>
        <end position="153"/>
    </location>
</feature>
<feature type="compositionally biased region" description="Low complexity" evidence="1">
    <location>
        <begin position="300"/>
        <end position="313"/>
    </location>
</feature>
<reference evidence="2 3" key="1">
    <citation type="journal article" date="2020" name="J. Phycol.">
        <title>Comparative genome analysis reveals Cyanidiococcus gen. nov., a new extremophilic red algal genus sister to Cyanidioschyzon (Cyanidioschyzonaceae, Rhodophyta).</title>
        <authorList>
            <person name="Liu S.-L."/>
            <person name="Chiang Y.-R."/>
            <person name="Yoon H.S."/>
            <person name="Fu H.-Y."/>
        </authorList>
    </citation>
    <scope>NUCLEOTIDE SEQUENCE [LARGE SCALE GENOMIC DNA]</scope>
    <source>
        <strain evidence="2 3">THAL066</strain>
    </source>
</reference>
<feature type="region of interest" description="Disordered" evidence="1">
    <location>
        <begin position="274"/>
        <end position="355"/>
    </location>
</feature>
<keyword evidence="3" id="KW-1185">Reference proteome</keyword>
<dbReference type="EMBL" id="VWRR01000003">
    <property type="protein sequence ID" value="KAF6004533.1"/>
    <property type="molecule type" value="Genomic_DNA"/>
</dbReference>
<proteinExistence type="predicted"/>
<dbReference type="AlphaFoldDB" id="A0A7J7IN38"/>
<feature type="compositionally biased region" description="Low complexity" evidence="1">
    <location>
        <begin position="110"/>
        <end position="128"/>
    </location>
</feature>
<feature type="compositionally biased region" description="Basic and acidic residues" evidence="1">
    <location>
        <begin position="274"/>
        <end position="283"/>
    </location>
</feature>
<sequence length="823" mass="91043">MNRQNIHLRNIEPQGFYLRLVDVDRGTMQFVGVHTFAPPFVRPSLPRWRAGRKPGTCSTGARQRTYYIAASKDRGSDSGESSERKPDAERRGETSARDEQARVAGAKLSGAQARRADSAPAGAAAGDSDTGKTSAVPRVTKKDTSAENNASRKADEARLKLVGRLVRAADAVGKPAASLGMRVRSSADEAIDRLLQDKDPQQEGKRRAVGFVKTAADKTWTWWRNQVIPFWIRPRLPDSLASRSDEAIAAGLHALFFFLFFALPGIFHGPSESEQRALSERRQLQSQTSRLERRMREAPTTASSSSQKTQQRTEINAKIDHFGGASINDQPCPDRKATLPLEDTGRKSTAPPVRGMSNVLGQLRETLPMNQREWIVAASYDSLSAEPLIAVEVQPSAFFTASSSDQMTFTLKLLDGARQLGVNAVRLVDGEGNVLATAGGRTVALVGTERRFQTEIQALRKELERAAAETATARSETAASREELAVAKETYAKERAEVERTLQAIKAENERLAEDLKDALRELEQQPEREALLARAERAEAERQKYALSVESLGEQVAEARNAQQKAEKEAVLARAQEKDSALDAQRREFEAQIQALKTEQERAVASARQEANVEIKKLENMLASAEQAKAEAIAKTRSEDGAEIERLTKQLDHATQERDKAFEVARQESAQTIQELQNKLEQASAEQQRQITQLEKQYQERIRNLESQLEKAASARDIAVQEAKAKTEKEYAQLAQAKERELAASRAELAAAKAESEKQLSRLQQENAKHIDALEKQVAAGKKTAEQLQARIQKLEQRLRSRSSSPVEAEPPQVSKNDTPTS</sequence>
<dbReference type="PANTHER" id="PTHR23159">
    <property type="entry name" value="CENTROSOMAL PROTEIN 2"/>
    <property type="match status" value="1"/>
</dbReference>
<accession>A0A7J7IN38</accession>
<evidence type="ECO:0000313" key="3">
    <source>
        <dbReference type="Proteomes" id="UP000530660"/>
    </source>
</evidence>
<feature type="region of interest" description="Disordered" evidence="1">
    <location>
        <begin position="796"/>
        <end position="823"/>
    </location>
</feature>
<evidence type="ECO:0000313" key="2">
    <source>
        <dbReference type="EMBL" id="KAF6004533.1"/>
    </source>
</evidence>
<comment type="caution">
    <text evidence="2">The sequence shown here is derived from an EMBL/GenBank/DDBJ whole genome shotgun (WGS) entry which is preliminary data.</text>
</comment>
<feature type="region of interest" description="Disordered" evidence="1">
    <location>
        <begin position="47"/>
        <end position="153"/>
    </location>
</feature>
<name>A0A7J7IN38_9RHOD</name>
<dbReference type="OrthoDB" id="10609703at2759"/>
<gene>
    <name evidence="2" type="ORF">F1559_003920</name>
</gene>
<dbReference type="PANTHER" id="PTHR23159:SF60">
    <property type="entry name" value="SPINDLE ASSEMBLY ABNORMAL PROTEIN 4"/>
    <property type="match status" value="1"/>
</dbReference>
<feature type="compositionally biased region" description="Basic and acidic residues" evidence="1">
    <location>
        <begin position="71"/>
        <end position="101"/>
    </location>
</feature>